<dbReference type="Gene3D" id="3.30.1370.210">
    <property type="match status" value="1"/>
</dbReference>
<evidence type="ECO:0000256" key="4">
    <source>
        <dbReference type="SAM" id="MobiDB-lite"/>
    </source>
</evidence>
<evidence type="ECO:0000256" key="3">
    <source>
        <dbReference type="PROSITE-ProRule" id="PRU00723"/>
    </source>
</evidence>
<feature type="region of interest" description="Disordered" evidence="4">
    <location>
        <begin position="371"/>
        <end position="431"/>
    </location>
</feature>
<dbReference type="GO" id="GO:0008270">
    <property type="term" value="F:zinc ion binding"/>
    <property type="evidence" value="ECO:0007669"/>
    <property type="project" value="UniProtKB-KW"/>
</dbReference>
<dbReference type="OrthoDB" id="629492at2759"/>
<comment type="caution">
    <text evidence="6">The sequence shown here is derived from an EMBL/GenBank/DDBJ whole genome shotgun (WGS) entry which is preliminary data.</text>
</comment>
<dbReference type="STRING" id="181874.A0A409VAV6"/>
<dbReference type="InterPro" id="IPR011990">
    <property type="entry name" value="TPR-like_helical_dom_sf"/>
</dbReference>
<dbReference type="SMART" id="SM00028">
    <property type="entry name" value="TPR"/>
    <property type="match status" value="3"/>
</dbReference>
<dbReference type="Pfam" id="PF13414">
    <property type="entry name" value="TPR_11"/>
    <property type="match status" value="1"/>
</dbReference>
<dbReference type="SMART" id="SM00356">
    <property type="entry name" value="ZnF_C3H1"/>
    <property type="match status" value="2"/>
</dbReference>
<proteinExistence type="predicted"/>
<evidence type="ECO:0000313" key="6">
    <source>
        <dbReference type="EMBL" id="PPQ64038.1"/>
    </source>
</evidence>
<dbReference type="InterPro" id="IPR051966">
    <property type="entry name" value="RPAP3"/>
</dbReference>
<dbReference type="InParanoid" id="A0A409VAV6"/>
<name>A0A409VAV6_9AGAR</name>
<protein>
    <recommendedName>
        <fullName evidence="5">C3H1-type domain-containing protein</fullName>
    </recommendedName>
</protein>
<reference evidence="6 7" key="1">
    <citation type="journal article" date="2018" name="Evol. Lett.">
        <title>Horizontal gene cluster transfer increased hallucinogenic mushroom diversity.</title>
        <authorList>
            <person name="Reynolds H.T."/>
            <person name="Vijayakumar V."/>
            <person name="Gluck-Thaler E."/>
            <person name="Korotkin H.B."/>
            <person name="Matheny P.B."/>
            <person name="Slot J.C."/>
        </authorList>
    </citation>
    <scope>NUCLEOTIDE SEQUENCE [LARGE SCALE GENOMIC DNA]</scope>
    <source>
        <strain evidence="6 7">2629</strain>
    </source>
</reference>
<dbReference type="InterPro" id="IPR019734">
    <property type="entry name" value="TPR_rpt"/>
</dbReference>
<dbReference type="SUPFAM" id="SSF48452">
    <property type="entry name" value="TPR-like"/>
    <property type="match status" value="1"/>
</dbReference>
<keyword evidence="1 2" id="KW-0802">TPR repeat</keyword>
<dbReference type="PANTHER" id="PTHR46423:SF1">
    <property type="entry name" value="RNA POLYMERASE II-ASSOCIATED PROTEIN 3"/>
    <property type="match status" value="1"/>
</dbReference>
<evidence type="ECO:0000256" key="2">
    <source>
        <dbReference type="PROSITE-ProRule" id="PRU00339"/>
    </source>
</evidence>
<organism evidence="6 7">
    <name type="scientific">Panaeolus cyanescens</name>
    <dbReference type="NCBI Taxonomy" id="181874"/>
    <lineage>
        <taxon>Eukaryota</taxon>
        <taxon>Fungi</taxon>
        <taxon>Dikarya</taxon>
        <taxon>Basidiomycota</taxon>
        <taxon>Agaricomycotina</taxon>
        <taxon>Agaricomycetes</taxon>
        <taxon>Agaricomycetidae</taxon>
        <taxon>Agaricales</taxon>
        <taxon>Agaricineae</taxon>
        <taxon>Galeropsidaceae</taxon>
        <taxon>Panaeolus</taxon>
    </lineage>
</organism>
<feature type="compositionally biased region" description="Polar residues" evidence="4">
    <location>
        <begin position="387"/>
        <end position="406"/>
    </location>
</feature>
<feature type="compositionally biased region" description="Basic residues" evidence="4">
    <location>
        <begin position="412"/>
        <end position="421"/>
    </location>
</feature>
<dbReference type="Gene3D" id="1.25.40.10">
    <property type="entry name" value="Tetratricopeptide repeat domain"/>
    <property type="match status" value="1"/>
</dbReference>
<feature type="repeat" description="TPR" evidence="2">
    <location>
        <begin position="95"/>
        <end position="128"/>
    </location>
</feature>
<sequence>MSSLVQNTNVAVSAAPAPAVGGPGMGETTSITATTVTAPQQTASAVEAAALKGPDEAGTSNTEEAAVAKHKAIEVLIAERTAKRAQKKAAEQQLAEGHRRAGDVLMESKNYKAAVAQYQEALNLCRNNVKYYLCLASAYRKLAWYEEAAHNATQALILDPKNAEARYIRGVARLEQRLLTPAKLDFEVVLQHEPTHFLARAALTEVTAFIGSSAAVAASQVPSESVENASQPVDFTFPPLDYDPLEIASVSDSSDCNHVGNGVPCRFYNHDGCSRGTLCTFSHAPDEKSVRDELGRNVCIYHLLSSCKFGAAKCVYSHSKIALPKRGWWTSPEKIAKVKAVMEVTERKVKESRANEAEMWKAYVKGLKADRAKKGKKDTKTNGDANANGNVKTVTPSPPNSATTMNGEKGRKAAQAKKVTKTGKGQITNGKGQAAAVDNALSQAQPERTTAVAEIATTVVPTAPTSVIDPATTTKETTGGVQQYLDEYYAVRPKSASEYLNAYYKVVV</sequence>
<keyword evidence="3" id="KW-0862">Zinc</keyword>
<dbReference type="PROSITE" id="PS50005">
    <property type="entry name" value="TPR"/>
    <property type="match status" value="2"/>
</dbReference>
<keyword evidence="3" id="KW-0863">Zinc-finger</keyword>
<keyword evidence="7" id="KW-1185">Reference proteome</keyword>
<feature type="zinc finger region" description="C3H1-type" evidence="3">
    <location>
        <begin position="293"/>
        <end position="321"/>
    </location>
</feature>
<feature type="zinc finger region" description="C3H1-type" evidence="3">
    <location>
        <begin position="264"/>
        <end position="286"/>
    </location>
</feature>
<dbReference type="EMBL" id="NHTK01006099">
    <property type="protein sequence ID" value="PPQ64038.1"/>
    <property type="molecule type" value="Genomic_DNA"/>
</dbReference>
<dbReference type="Proteomes" id="UP000284842">
    <property type="component" value="Unassembled WGS sequence"/>
</dbReference>
<evidence type="ECO:0000259" key="5">
    <source>
        <dbReference type="PROSITE" id="PS50103"/>
    </source>
</evidence>
<feature type="domain" description="C3H1-type" evidence="5">
    <location>
        <begin position="293"/>
        <end position="321"/>
    </location>
</feature>
<feature type="repeat" description="TPR" evidence="2">
    <location>
        <begin position="129"/>
        <end position="162"/>
    </location>
</feature>
<dbReference type="InterPro" id="IPR000571">
    <property type="entry name" value="Znf_CCCH"/>
</dbReference>
<dbReference type="GO" id="GO:0101031">
    <property type="term" value="C:protein folding chaperone complex"/>
    <property type="evidence" value="ECO:0007669"/>
    <property type="project" value="TreeGrafter"/>
</dbReference>
<dbReference type="AlphaFoldDB" id="A0A409VAV6"/>
<feature type="domain" description="C3H1-type" evidence="5">
    <location>
        <begin position="264"/>
        <end position="286"/>
    </location>
</feature>
<dbReference type="PANTHER" id="PTHR46423">
    <property type="entry name" value="RNA POLYMERASE II-ASSOCIATED PROTEIN 3"/>
    <property type="match status" value="1"/>
</dbReference>
<keyword evidence="3" id="KW-0479">Metal-binding</keyword>
<evidence type="ECO:0000313" key="7">
    <source>
        <dbReference type="Proteomes" id="UP000284842"/>
    </source>
</evidence>
<evidence type="ECO:0000256" key="1">
    <source>
        <dbReference type="ARBA" id="ARBA00022803"/>
    </source>
</evidence>
<accession>A0A409VAV6</accession>
<dbReference type="PROSITE" id="PS50103">
    <property type="entry name" value="ZF_C3H1"/>
    <property type="match status" value="2"/>
</dbReference>
<gene>
    <name evidence="6" type="ORF">CVT24_008851</name>
</gene>